<dbReference type="EMBL" id="CM046507">
    <property type="protein sequence ID" value="KAI8669738.1"/>
    <property type="molecule type" value="Genomic_DNA"/>
</dbReference>
<evidence type="ECO:0000313" key="2">
    <source>
        <dbReference type="Proteomes" id="UP001065298"/>
    </source>
</evidence>
<accession>A0ACC0QZP7</accession>
<protein>
    <submittedName>
        <fullName evidence="1">FAD-binding-3 domain-containing protein</fullName>
    </submittedName>
</protein>
<evidence type="ECO:0000313" key="1">
    <source>
        <dbReference type="EMBL" id="KAI8669738.1"/>
    </source>
</evidence>
<keyword evidence="2" id="KW-1185">Reference proteome</keyword>
<comment type="caution">
    <text evidence="1">The sequence shown here is derived from an EMBL/GenBank/DDBJ whole genome shotgun (WGS) entry which is preliminary data.</text>
</comment>
<dbReference type="Proteomes" id="UP001065298">
    <property type="component" value="Chromosome 5"/>
</dbReference>
<name>A0ACC0QZP7_9HYPO</name>
<sequence>MILYILFSTFSLVLAGQLRFSNFSDVTLAPFSPCNVKGPSRVAANNDVLDVFFDEKNYDGTRDDRGAELCVFEPGTRRNVGQMAKEGWQGFSVYVPSTSASTPFPDDRETMIAQQFCPGRCSSWCGGLRITNNSLVAEHRPSCGRAESGVLAENLTRDKWYDVVVRMRVSREQDGAYEVWLDGVKVYSKLGINVGFGTWDGDKLTTRWYFKNGMYAYDYDQYTGLTRTLHFANIAWYEADDGPSGLLLALMLAQSSIPVTLLDMKSDLDKNPRATHYPAPSMHELNRAGVGDELRERGFMPAGVTWRKLDGTPIVTLDAGNVSDDPDRMVCLPLDQLGEILRKHLLKHQNVNILFNYKVTGIGQNEEKAWVVAETPDGEKKLSADYIVGCDGANSQIRRSLFGDLEFPGRTWDEQIVATNVYYDFDQFKWNDSNFIVHPEHYYMAAKITKDGMWRVTYGELPGLTFEQLRERQPAKFRDMLPGHPSPSDYKLVNFSPYKVHQRLATSMRQGRFLLAADAAHLCNPFGGLGLTGGIVDVGGLYDCLRGIYEKKADTTILDKYNEIRRQKWLDVIDVVSSSNLRRLFEVDPEQALETDGFFQMLRKAETDPACSQELQNAVKAIQHDFTQYYK</sequence>
<gene>
    <name evidence="1" type="ORF">NCS57_00789900</name>
</gene>
<proteinExistence type="predicted"/>
<reference evidence="1" key="1">
    <citation type="submission" date="2022-06" db="EMBL/GenBank/DDBJ databases">
        <title>Fusarium solani species complex genomes reveal bases of compartmentalisation and animal pathogenesis.</title>
        <authorList>
            <person name="Tsai I.J."/>
        </authorList>
    </citation>
    <scope>NUCLEOTIDE SEQUENCE</scope>
    <source>
        <strain evidence="1">Fu6.1</strain>
    </source>
</reference>
<organism evidence="1 2">
    <name type="scientific">Fusarium keratoplasticum</name>
    <dbReference type="NCBI Taxonomy" id="1328300"/>
    <lineage>
        <taxon>Eukaryota</taxon>
        <taxon>Fungi</taxon>
        <taxon>Dikarya</taxon>
        <taxon>Ascomycota</taxon>
        <taxon>Pezizomycotina</taxon>
        <taxon>Sordariomycetes</taxon>
        <taxon>Hypocreomycetidae</taxon>
        <taxon>Hypocreales</taxon>
        <taxon>Nectriaceae</taxon>
        <taxon>Fusarium</taxon>
        <taxon>Fusarium solani species complex</taxon>
    </lineage>
</organism>